<feature type="transmembrane region" description="Helical" evidence="1">
    <location>
        <begin position="12"/>
        <end position="33"/>
    </location>
</feature>
<proteinExistence type="predicted"/>
<keyword evidence="3" id="KW-1185">Reference proteome</keyword>
<gene>
    <name evidence="2" type="ORF">Bca52824_054982</name>
</gene>
<dbReference type="AlphaFoldDB" id="A0A8X7R902"/>
<comment type="caution">
    <text evidence="2">The sequence shown here is derived from an EMBL/GenBank/DDBJ whole genome shotgun (WGS) entry which is preliminary data.</text>
</comment>
<dbReference type="EMBL" id="JAAMPC010000011">
    <property type="protein sequence ID" value="KAG2283762.1"/>
    <property type="molecule type" value="Genomic_DNA"/>
</dbReference>
<evidence type="ECO:0000313" key="3">
    <source>
        <dbReference type="Proteomes" id="UP000886595"/>
    </source>
</evidence>
<keyword evidence="1" id="KW-0812">Transmembrane</keyword>
<accession>A0A8X7R902</accession>
<protein>
    <submittedName>
        <fullName evidence="2">Uncharacterized protein</fullName>
    </submittedName>
</protein>
<organism evidence="2 3">
    <name type="scientific">Brassica carinata</name>
    <name type="common">Ethiopian mustard</name>
    <name type="synonym">Abyssinian cabbage</name>
    <dbReference type="NCBI Taxonomy" id="52824"/>
    <lineage>
        <taxon>Eukaryota</taxon>
        <taxon>Viridiplantae</taxon>
        <taxon>Streptophyta</taxon>
        <taxon>Embryophyta</taxon>
        <taxon>Tracheophyta</taxon>
        <taxon>Spermatophyta</taxon>
        <taxon>Magnoliopsida</taxon>
        <taxon>eudicotyledons</taxon>
        <taxon>Gunneridae</taxon>
        <taxon>Pentapetalae</taxon>
        <taxon>rosids</taxon>
        <taxon>malvids</taxon>
        <taxon>Brassicales</taxon>
        <taxon>Brassicaceae</taxon>
        <taxon>Brassiceae</taxon>
        <taxon>Brassica</taxon>
    </lineage>
</organism>
<keyword evidence="1" id="KW-0472">Membrane</keyword>
<reference evidence="2 3" key="1">
    <citation type="submission" date="2020-02" db="EMBL/GenBank/DDBJ databases">
        <authorList>
            <person name="Ma Q."/>
            <person name="Huang Y."/>
            <person name="Song X."/>
            <person name="Pei D."/>
        </authorList>
    </citation>
    <scope>NUCLEOTIDE SEQUENCE [LARGE SCALE GENOMIC DNA]</scope>
    <source>
        <strain evidence="2">Sxm20200214</strain>
        <tissue evidence="2">Leaf</tissue>
    </source>
</reference>
<keyword evidence="1" id="KW-1133">Transmembrane helix</keyword>
<name>A0A8X7R902_BRACI</name>
<evidence type="ECO:0000256" key="1">
    <source>
        <dbReference type="SAM" id="Phobius"/>
    </source>
</evidence>
<dbReference type="Proteomes" id="UP000886595">
    <property type="component" value="Unassembled WGS sequence"/>
</dbReference>
<sequence length="111" mass="12450">MTCSLVSSDGCLVFPSLSSPLLMFVLHSLVHLWRFLPLRYLRDAHWLSHVGVSSTLLLELGSVLGFSVRRCFSISCGSWEGWFVEGASCLDMSSQHHCWVTWFAMVVVSLV</sequence>
<evidence type="ECO:0000313" key="2">
    <source>
        <dbReference type="EMBL" id="KAG2283762.1"/>
    </source>
</evidence>